<dbReference type="SUPFAM" id="SSF52540">
    <property type="entry name" value="P-loop containing nucleoside triphosphate hydrolases"/>
    <property type="match status" value="1"/>
</dbReference>
<evidence type="ECO:0000259" key="2">
    <source>
        <dbReference type="SMART" id="SM00382"/>
    </source>
</evidence>
<dbReference type="Gene3D" id="3.40.50.300">
    <property type="entry name" value="P-loop containing nucleotide triphosphate hydrolases"/>
    <property type="match status" value="1"/>
</dbReference>
<organism evidence="3 4">
    <name type="scientific">Nitrosospira multiformis</name>
    <dbReference type="NCBI Taxonomy" id="1231"/>
    <lineage>
        <taxon>Bacteria</taxon>
        <taxon>Pseudomonadati</taxon>
        <taxon>Pseudomonadota</taxon>
        <taxon>Betaproteobacteria</taxon>
        <taxon>Nitrosomonadales</taxon>
        <taxon>Nitrosomonadaceae</taxon>
        <taxon>Nitrosospira</taxon>
    </lineage>
</organism>
<dbReference type="InterPro" id="IPR027417">
    <property type="entry name" value="P-loop_NTPase"/>
</dbReference>
<accession>A0A1H8LFJ9</accession>
<dbReference type="CDD" id="cd19481">
    <property type="entry name" value="RecA-like_protease"/>
    <property type="match status" value="1"/>
</dbReference>
<evidence type="ECO:0000313" key="3">
    <source>
        <dbReference type="EMBL" id="SEO03576.1"/>
    </source>
</evidence>
<feature type="region of interest" description="Disordered" evidence="1">
    <location>
        <begin position="36"/>
        <end position="62"/>
    </location>
</feature>
<dbReference type="Pfam" id="PF22977">
    <property type="entry name" value="WHD"/>
    <property type="match status" value="1"/>
</dbReference>
<reference evidence="3 4" key="1">
    <citation type="submission" date="2016-10" db="EMBL/GenBank/DDBJ databases">
        <authorList>
            <person name="de Groot N.N."/>
        </authorList>
    </citation>
    <scope>NUCLEOTIDE SEQUENCE [LARGE SCALE GENOMIC DNA]</scope>
    <source>
        <strain evidence="3 4">Nl18</strain>
    </source>
</reference>
<dbReference type="InterPro" id="IPR054472">
    <property type="entry name" value="WHD"/>
</dbReference>
<dbReference type="Pfam" id="PF00004">
    <property type="entry name" value="AAA"/>
    <property type="match status" value="1"/>
</dbReference>
<proteinExistence type="predicted"/>
<protein>
    <submittedName>
        <fullName evidence="3">ATPase family associated with various cellular activities (AAA)</fullName>
    </submittedName>
</protein>
<dbReference type="SMART" id="SM00382">
    <property type="entry name" value="AAA"/>
    <property type="match status" value="1"/>
</dbReference>
<dbReference type="AlphaFoldDB" id="A0A1H8LFJ9"/>
<dbReference type="Proteomes" id="UP000183898">
    <property type="component" value="Unassembled WGS sequence"/>
</dbReference>
<dbReference type="GO" id="GO:0005524">
    <property type="term" value="F:ATP binding"/>
    <property type="evidence" value="ECO:0007669"/>
    <property type="project" value="InterPro"/>
</dbReference>
<evidence type="ECO:0000256" key="1">
    <source>
        <dbReference type="SAM" id="MobiDB-lite"/>
    </source>
</evidence>
<dbReference type="EMBL" id="FOCT01000010">
    <property type="protein sequence ID" value="SEO03576.1"/>
    <property type="molecule type" value="Genomic_DNA"/>
</dbReference>
<dbReference type="PANTHER" id="PTHR46411:SF3">
    <property type="entry name" value="AAA+ ATPASE DOMAIN-CONTAINING PROTEIN"/>
    <property type="match status" value="1"/>
</dbReference>
<gene>
    <name evidence="3" type="ORF">SAMN05216404_11079</name>
</gene>
<sequence length="682" mass="73720">MMSEAAGHDWQSANQHALMAALADLKSMLRRHAALKSHTGDDGSPGTAEPASPVEEKRAEATAFSNSISNKTPVIAEPPAALEALCASFSLSRFERDLLLLCAGIELDSTVAPLCAAAQGDPGRNYPTFSLALAVLPDAHWSALTPEGPLRRWRLIEVGNGSAVTAARLRIDECVLHYLAGVPQLDEWLAGMIEPIAPVAIADLAPSHAAIAEAITAAWSVANEQQPLPAIQLCSRDLADCRPVVSSAAASVGLGTFALPTDLVPVATAELDALLRLCQREAALGNAVLLLEFDSDSNTSGDARSRGAERLIERFSGPIIITSQEPRRIAHRPAVQLNMDRLNIPEQRSAWRLALGAEDGDTIRIDAIASQFSMSLPAIRSIANEVIARAAALPGADLAQITWQACRSRCRTRLDGLAQRIEPAADWEDLVLPQPQIQLLRQIAIHVRRRETVYDKWGFGAKSSRGLGISALFAGVSGTGKTMAAEVLAAELQLDLYRIDLASTVSKYIGETEKNLRKIFDAAEESGAILLFDEADALFGKRSEVKDSHDRYANIEVSYLLQRIEAYRGLAILTTNLKSSVDAAFLRRLRFIVQFPFPGTEQRAEIWRRVFPAATPTEGLDVSKLAKLNIPGGNIRNIALNAMFLAADAEQPVSMSHIHDAAKTEYAKLERPFAEAEIGGWL</sequence>
<dbReference type="InterPro" id="IPR003593">
    <property type="entry name" value="AAA+_ATPase"/>
</dbReference>
<dbReference type="InterPro" id="IPR003959">
    <property type="entry name" value="ATPase_AAA_core"/>
</dbReference>
<feature type="domain" description="AAA+ ATPase" evidence="2">
    <location>
        <begin position="467"/>
        <end position="599"/>
    </location>
</feature>
<evidence type="ECO:0000313" key="4">
    <source>
        <dbReference type="Proteomes" id="UP000183898"/>
    </source>
</evidence>
<dbReference type="RefSeq" id="WP_217638665.1">
    <property type="nucleotide sequence ID" value="NZ_FOCT01000010.1"/>
</dbReference>
<dbReference type="GO" id="GO:0016887">
    <property type="term" value="F:ATP hydrolysis activity"/>
    <property type="evidence" value="ECO:0007669"/>
    <property type="project" value="InterPro"/>
</dbReference>
<dbReference type="PANTHER" id="PTHR46411">
    <property type="entry name" value="FAMILY ATPASE, PUTATIVE-RELATED"/>
    <property type="match status" value="1"/>
</dbReference>
<name>A0A1H8LFJ9_9PROT</name>